<comment type="caution">
    <text evidence="1">The sequence shown here is derived from an EMBL/GenBank/DDBJ whole genome shotgun (WGS) entry which is preliminary data.</text>
</comment>
<evidence type="ECO:0000313" key="2">
    <source>
        <dbReference type="Proteomes" id="UP000789390"/>
    </source>
</evidence>
<dbReference type="EMBL" id="CAKKLH010000079">
    <property type="protein sequence ID" value="CAH0102353.1"/>
    <property type="molecule type" value="Genomic_DNA"/>
</dbReference>
<dbReference type="Proteomes" id="UP000789390">
    <property type="component" value="Unassembled WGS sequence"/>
</dbReference>
<gene>
    <name evidence="1" type="ORF">DGAL_LOCUS4749</name>
</gene>
<name>A0A8J2RGT6_9CRUS</name>
<dbReference type="OrthoDB" id="6329220at2759"/>
<accession>A0A8J2RGT6</accession>
<keyword evidence="2" id="KW-1185">Reference proteome</keyword>
<reference evidence="1" key="1">
    <citation type="submission" date="2021-11" db="EMBL/GenBank/DDBJ databases">
        <authorList>
            <person name="Schell T."/>
        </authorList>
    </citation>
    <scope>NUCLEOTIDE SEQUENCE</scope>
    <source>
        <strain evidence="1">M5</strain>
    </source>
</reference>
<organism evidence="1 2">
    <name type="scientific">Daphnia galeata</name>
    <dbReference type="NCBI Taxonomy" id="27404"/>
    <lineage>
        <taxon>Eukaryota</taxon>
        <taxon>Metazoa</taxon>
        <taxon>Ecdysozoa</taxon>
        <taxon>Arthropoda</taxon>
        <taxon>Crustacea</taxon>
        <taxon>Branchiopoda</taxon>
        <taxon>Diplostraca</taxon>
        <taxon>Cladocera</taxon>
        <taxon>Anomopoda</taxon>
        <taxon>Daphniidae</taxon>
        <taxon>Daphnia</taxon>
    </lineage>
</organism>
<sequence>MSLAIFVSPKLVSILDPNSNPIDVWVIEFPFWLAKYLCEQKAQNESDQQVNESFQSVSPVYHYSDANEEELLAAQCVPDVYQYEQALENVPLELEENTLAENPVNYKPIVGYPMQSPNMAQFQNDIPICVHANLALPSNNFSATSLPFHPHQSDDLNKYQQLPEEQTSENCYQIYPESSTIYQPENWSDSLPYFPDSPFLPVGLHQGVELQVSPSNFSNGFSIPENCMIHTADNGSFFIENKLSEISGFVSGKLLDWGFSHPLGHVLKNKRGLSCCFILHSGTPCYVKFTPYSIKFSSNQRGIAYVIDEAGVRTCWESFKSFEELISERDDKWEKIDRPQVVMNCGCGVSSCFHQVSSKEMWKFTSNEEKIRIERKGLRFFSETRELKNLHLDLEDYHLSSTLRHIGEPSGHIYVKSSQFKFNQSVFFNGKSLQVKFHTQSACLDSCGQLSL</sequence>
<dbReference type="AlphaFoldDB" id="A0A8J2RGT6"/>
<evidence type="ECO:0000313" key="1">
    <source>
        <dbReference type="EMBL" id="CAH0102353.1"/>
    </source>
</evidence>
<protein>
    <submittedName>
        <fullName evidence="1">Uncharacterized protein</fullName>
    </submittedName>
</protein>
<proteinExistence type="predicted"/>